<proteinExistence type="predicted"/>
<sequence>MFTASSDMHDALSFIRIDCVHSFITFLTTRSSFVP</sequence>
<accession>A0A0A9GGB7</accession>
<name>A0A0A9GGB7_ARUDO</name>
<reference evidence="1" key="2">
    <citation type="journal article" date="2015" name="Data Brief">
        <title>Shoot transcriptome of the giant reed, Arundo donax.</title>
        <authorList>
            <person name="Barrero R.A."/>
            <person name="Guerrero F.D."/>
            <person name="Moolhuijzen P."/>
            <person name="Goolsby J.A."/>
            <person name="Tidwell J."/>
            <person name="Bellgard S.E."/>
            <person name="Bellgard M.I."/>
        </authorList>
    </citation>
    <scope>NUCLEOTIDE SEQUENCE</scope>
    <source>
        <tissue evidence="1">Shoot tissue taken approximately 20 cm above the soil surface</tissue>
    </source>
</reference>
<dbReference type="EMBL" id="GBRH01174605">
    <property type="protein sequence ID" value="JAE23291.1"/>
    <property type="molecule type" value="Transcribed_RNA"/>
</dbReference>
<protein>
    <submittedName>
        <fullName evidence="1">Uncharacterized protein</fullName>
    </submittedName>
</protein>
<dbReference type="AlphaFoldDB" id="A0A0A9GGB7"/>
<dbReference type="EMBL" id="GBRH01178183">
    <property type="protein sequence ID" value="JAE19713.1"/>
    <property type="molecule type" value="Transcribed_RNA"/>
</dbReference>
<organism evidence="1">
    <name type="scientific">Arundo donax</name>
    <name type="common">Giant reed</name>
    <name type="synonym">Donax arundinaceus</name>
    <dbReference type="NCBI Taxonomy" id="35708"/>
    <lineage>
        <taxon>Eukaryota</taxon>
        <taxon>Viridiplantae</taxon>
        <taxon>Streptophyta</taxon>
        <taxon>Embryophyta</taxon>
        <taxon>Tracheophyta</taxon>
        <taxon>Spermatophyta</taxon>
        <taxon>Magnoliopsida</taxon>
        <taxon>Liliopsida</taxon>
        <taxon>Poales</taxon>
        <taxon>Poaceae</taxon>
        <taxon>PACMAD clade</taxon>
        <taxon>Arundinoideae</taxon>
        <taxon>Arundineae</taxon>
        <taxon>Arundo</taxon>
    </lineage>
</organism>
<evidence type="ECO:0000313" key="1">
    <source>
        <dbReference type="EMBL" id="JAE19713.1"/>
    </source>
</evidence>
<reference evidence="1" key="1">
    <citation type="submission" date="2014-09" db="EMBL/GenBank/DDBJ databases">
        <authorList>
            <person name="Magalhaes I.L.F."/>
            <person name="Oliveira U."/>
            <person name="Santos F.R."/>
            <person name="Vidigal T.H.D.A."/>
            <person name="Brescovit A.D."/>
            <person name="Santos A.J."/>
        </authorList>
    </citation>
    <scope>NUCLEOTIDE SEQUENCE</scope>
    <source>
        <tissue evidence="1">Shoot tissue taken approximately 20 cm above the soil surface</tissue>
    </source>
</reference>